<evidence type="ECO:0000256" key="1">
    <source>
        <dbReference type="SAM" id="Phobius"/>
    </source>
</evidence>
<dbReference type="EMBL" id="JAEMUK010000008">
    <property type="protein sequence ID" value="MBJ7542743.1"/>
    <property type="molecule type" value="Genomic_DNA"/>
</dbReference>
<keyword evidence="1" id="KW-0472">Membrane</keyword>
<evidence type="ECO:0000313" key="2">
    <source>
        <dbReference type="EMBL" id="MBJ7542743.1"/>
    </source>
</evidence>
<gene>
    <name evidence="2" type="ORF">JDN41_04135</name>
</gene>
<feature type="transmembrane region" description="Helical" evidence="1">
    <location>
        <begin position="48"/>
        <end position="64"/>
    </location>
</feature>
<organism evidence="2 3">
    <name type="scientific">Rhodomicrobium udaipurense</name>
    <dbReference type="NCBI Taxonomy" id="1202716"/>
    <lineage>
        <taxon>Bacteria</taxon>
        <taxon>Pseudomonadati</taxon>
        <taxon>Pseudomonadota</taxon>
        <taxon>Alphaproteobacteria</taxon>
        <taxon>Hyphomicrobiales</taxon>
        <taxon>Hyphomicrobiaceae</taxon>
        <taxon>Rhodomicrobium</taxon>
    </lineage>
</organism>
<name>A0A8I1KL35_9HYPH</name>
<dbReference type="AlphaFoldDB" id="A0A8I1KL35"/>
<dbReference type="RefSeq" id="WP_052036919.1">
    <property type="nucleotide sequence ID" value="NZ_JAEMUK010000008.1"/>
</dbReference>
<sequence length="175" mass="20544">MARRPDLPDYLQDGFILPYSRSEVPRFHVLAFISAATFAAWLTWGYELLSITAILAGCSAYYFFPFTEKRPRLGGNQYGLFVDGLGLISWRSIDELTFVSFSVRTLDMEELHIKLREPLGRALIADWRRLPIWRLLMRLPWKMGHDGIIRINLQPFEPPGEEIAKTMQRMWKFYR</sequence>
<accession>A0A8I1KL35</accession>
<proteinExistence type="predicted"/>
<keyword evidence="1" id="KW-0812">Transmembrane</keyword>
<keyword evidence="1" id="KW-1133">Transmembrane helix</keyword>
<evidence type="ECO:0000313" key="3">
    <source>
        <dbReference type="Proteomes" id="UP000623250"/>
    </source>
</evidence>
<reference evidence="2 3" key="1">
    <citation type="submission" date="2020-12" db="EMBL/GenBank/DDBJ databases">
        <title>Revised draft genomes of Rhodomicrobium vannielii ATCC 17100 and Rhodomicrobium udaipurense JA643.</title>
        <authorList>
            <person name="Conners E.M."/>
            <person name="Davenport E.J."/>
            <person name="Bose A."/>
        </authorList>
    </citation>
    <scope>NUCLEOTIDE SEQUENCE [LARGE SCALE GENOMIC DNA]</scope>
    <source>
        <strain evidence="2 3">JA643</strain>
    </source>
</reference>
<comment type="caution">
    <text evidence="2">The sequence shown here is derived from an EMBL/GenBank/DDBJ whole genome shotgun (WGS) entry which is preliminary data.</text>
</comment>
<dbReference type="Proteomes" id="UP000623250">
    <property type="component" value="Unassembled WGS sequence"/>
</dbReference>
<protein>
    <submittedName>
        <fullName evidence="2">Uncharacterized protein</fullName>
    </submittedName>
</protein>
<keyword evidence="3" id="KW-1185">Reference proteome</keyword>